<comment type="subcellular location">
    <subcellularLocation>
        <location evidence="3">Vacuole membrane</location>
        <topology evidence="3">Multi-pass membrane protein</topology>
    </subcellularLocation>
</comment>
<dbReference type="PANTHER" id="PTHR12147:SF58">
    <property type="entry name" value="VACUOLAR MEMBRANE PROTEASE"/>
    <property type="match status" value="1"/>
</dbReference>
<sequence length="1022" mass="112512">MTRFNPFAFRPGQVTIWTTLVYLAVIVPLLYVHETVPPAPRDDELERGLNLTEAWIDLQTITRHHHPYNSHANDQVREYLIQRCKQILDLNAMAWASEATGDLAWRQERSQASADEAAGAIIFDDGISNVTFTSVAAAGWMGQYFEGSNFYVYIRGTEDTQGKWWLSGNGHRTSGGAGGVLVNCHFDSVSTGYGATDDGMSCVSLLQLLSYFTAQGRQPKNGIVLLFNNAEEDDLLGARAFGYSPLLKFCHTFVNLEGAGAGGRAMLFRATDLQVAQAYSSSPHPFGSVVAANAFERGIIRSATDYEIFVEAFGQRGLDIAFYTPRSRYHTQQDDSRHTSKASIWHMLSAALESTKALSQTGGTTFQGPRADGRQDLVQNGRPTEGVWFDWFGSAWAAFPLRGLFAWSLTLLVATPLILLLLSYLLARKAKYYFFIRTAKVDSVYGSNRVYLGGSKGFFRFPLALIFAGGLTTISVYLVARFNPLIIYSSAYAVWAMTLSIFYFAFWLVMRGSNYVRPSALHRSYVMMWLFVLGWALEVFAAVAEDRLHVGALYFGAFIHTALFMSMAISLLEQFLLPRTNDFALQLHGSSCPTAFPSQGQGNASAAYDGSAEHGDGSEQASEEVSDAATETTPLRAGQQSYGSNPSTPTFANAYRRSVAAAEPAYMAHTPSSQPYNSEQAWSARLPTWTWFLQLLLVVPVHVIILGNLGLVETTSTAMTGVDGSNLVAPLVAIGVISSLLLLPMTPFMHRITHHIPIFLFLVFTATLIYNLTAFPFSSNNRFKFYFQQTINVDEGTNRVTLTGLEEYVRPVISYLPAAAGQKIECQDSSTPGLADCHYDASGLTPNPAGDVAPQDLASAKVEQFANAKSAAIEITALKTRMCLLDTSKPVFDFRVQGGGTWDGRFGPRPQEGFSHMRLWRRTWQGKWNVTIDLVDGHWTAMAAEAEHANGQETQPAAANAELKARSGEALEVTLRCGWDDVNDGSNIPALDEVMRFMPQWAIVSKRTSGLVQVVKRYRAEG</sequence>
<dbReference type="InterPro" id="IPR053975">
    <property type="entry name" value="PFF1_C"/>
</dbReference>
<dbReference type="InterPro" id="IPR053976">
    <property type="entry name" value="PFF1_TM"/>
</dbReference>
<dbReference type="PANTHER" id="PTHR12147">
    <property type="entry name" value="METALLOPEPTIDASE M28 FAMILY MEMBER"/>
    <property type="match status" value="1"/>
</dbReference>
<feature type="region of interest" description="Disordered" evidence="16">
    <location>
        <begin position="598"/>
        <end position="647"/>
    </location>
</feature>
<dbReference type="FunFam" id="3.40.630.10:FF:000057">
    <property type="entry name" value="Vacuolar membrane protease"/>
    <property type="match status" value="1"/>
</dbReference>
<evidence type="ECO:0000259" key="18">
    <source>
        <dbReference type="Pfam" id="PF04389"/>
    </source>
</evidence>
<dbReference type="Proteomes" id="UP000224854">
    <property type="component" value="Unassembled WGS sequence"/>
</dbReference>
<dbReference type="GO" id="GO:0006508">
    <property type="term" value="P:proteolysis"/>
    <property type="evidence" value="ECO:0007669"/>
    <property type="project" value="UniProtKB-KW"/>
</dbReference>
<reference evidence="21 22" key="1">
    <citation type="submission" date="2017-06" db="EMBL/GenBank/DDBJ databases">
        <title>Ant-infecting Ophiocordyceps genomes reveal a high diversity of potential behavioral manipulation genes and a possible major role for enterotoxins.</title>
        <authorList>
            <person name="De Bekker C."/>
            <person name="Evans H.C."/>
            <person name="Brachmann A."/>
            <person name="Hughes D.P."/>
        </authorList>
    </citation>
    <scope>NUCLEOTIDE SEQUENCE [LARGE SCALE GENOMIC DNA]</scope>
    <source>
        <strain evidence="21 22">1348a</strain>
    </source>
</reference>
<feature type="domain" description="Peptidase M28" evidence="18">
    <location>
        <begin position="178"/>
        <end position="353"/>
    </location>
</feature>
<feature type="transmembrane region" description="Helical" evidence="17">
    <location>
        <begin position="525"/>
        <end position="544"/>
    </location>
</feature>
<feature type="transmembrane region" description="Helical" evidence="17">
    <location>
        <begin position="550"/>
        <end position="572"/>
    </location>
</feature>
<dbReference type="GO" id="GO:0008235">
    <property type="term" value="F:metalloexopeptidase activity"/>
    <property type="evidence" value="ECO:0007669"/>
    <property type="project" value="InterPro"/>
</dbReference>
<keyword evidence="5" id="KW-0926">Vacuole</keyword>
<evidence type="ECO:0000256" key="8">
    <source>
        <dbReference type="ARBA" id="ARBA00022723"/>
    </source>
</evidence>
<protein>
    <recommendedName>
        <fullName evidence="15">Peptide hydrolase</fullName>
        <ecNumber evidence="15">3.4.-.-</ecNumber>
    </recommendedName>
</protein>
<name>A0A2C5YZ35_9HYPO</name>
<feature type="transmembrane region" description="Helical" evidence="17">
    <location>
        <begin position="12"/>
        <end position="31"/>
    </location>
</feature>
<keyword evidence="9 15" id="KW-0378">Hydrolase</keyword>
<feature type="compositionally biased region" description="Polar residues" evidence="16">
    <location>
        <begin position="629"/>
        <end position="647"/>
    </location>
</feature>
<evidence type="ECO:0000256" key="15">
    <source>
        <dbReference type="RuleBase" id="RU361240"/>
    </source>
</evidence>
<dbReference type="Pfam" id="PF04389">
    <property type="entry name" value="Peptidase_M28"/>
    <property type="match status" value="1"/>
</dbReference>
<feature type="transmembrane region" description="Helical" evidence="17">
    <location>
        <begin position="458"/>
        <end position="480"/>
    </location>
</feature>
<keyword evidence="11 17" id="KW-1133">Transmembrane helix</keyword>
<dbReference type="EC" id="3.4.-.-" evidence="15"/>
<evidence type="ECO:0000259" key="20">
    <source>
        <dbReference type="Pfam" id="PF22251"/>
    </source>
</evidence>
<dbReference type="Pfam" id="PF22251">
    <property type="entry name" value="PFF1_TM"/>
    <property type="match status" value="1"/>
</dbReference>
<keyword evidence="8 15" id="KW-0479">Metal-binding</keyword>
<evidence type="ECO:0000256" key="6">
    <source>
        <dbReference type="ARBA" id="ARBA00022670"/>
    </source>
</evidence>
<proteinExistence type="inferred from homology"/>
<dbReference type="EMBL" id="NJEU01000537">
    <property type="protein sequence ID" value="PHH73026.1"/>
    <property type="molecule type" value="Genomic_DNA"/>
</dbReference>
<keyword evidence="6 15" id="KW-0645">Protease</keyword>
<keyword evidence="22" id="KW-1185">Reference proteome</keyword>
<dbReference type="SUPFAM" id="SSF53187">
    <property type="entry name" value="Zn-dependent exopeptidases"/>
    <property type="match status" value="1"/>
</dbReference>
<comment type="caution">
    <text evidence="21">The sequence shown here is derived from an EMBL/GenBank/DDBJ whole genome shotgun (WGS) entry which is preliminary data.</text>
</comment>
<evidence type="ECO:0000256" key="11">
    <source>
        <dbReference type="ARBA" id="ARBA00022989"/>
    </source>
</evidence>
<evidence type="ECO:0000256" key="16">
    <source>
        <dbReference type="SAM" id="MobiDB-lite"/>
    </source>
</evidence>
<evidence type="ECO:0000256" key="14">
    <source>
        <dbReference type="ARBA" id="ARBA00023180"/>
    </source>
</evidence>
<feature type="transmembrane region" description="Helical" evidence="17">
    <location>
        <begin position="486"/>
        <end position="509"/>
    </location>
</feature>
<comment type="function">
    <text evidence="2">May be involved in vacuolar sorting and osmoregulation.</text>
</comment>
<dbReference type="AlphaFoldDB" id="A0A2C5YZ35"/>
<keyword evidence="13 17" id="KW-0472">Membrane</keyword>
<evidence type="ECO:0000256" key="7">
    <source>
        <dbReference type="ARBA" id="ARBA00022692"/>
    </source>
</evidence>
<evidence type="ECO:0000256" key="5">
    <source>
        <dbReference type="ARBA" id="ARBA00022554"/>
    </source>
</evidence>
<accession>A0A2C5YZ35</accession>
<evidence type="ECO:0000256" key="13">
    <source>
        <dbReference type="ARBA" id="ARBA00023136"/>
    </source>
</evidence>
<gene>
    <name evidence="21" type="ORF">CDD82_5687</name>
</gene>
<feature type="domain" description="Vacuolar membrane protease C-terminal" evidence="19">
    <location>
        <begin position="784"/>
        <end position="1014"/>
    </location>
</feature>
<feature type="transmembrane region" description="Helical" evidence="17">
    <location>
        <begin position="758"/>
        <end position="777"/>
    </location>
</feature>
<evidence type="ECO:0000256" key="3">
    <source>
        <dbReference type="ARBA" id="ARBA00004128"/>
    </source>
</evidence>
<dbReference type="OrthoDB" id="76293at2759"/>
<evidence type="ECO:0000256" key="1">
    <source>
        <dbReference type="ARBA" id="ARBA00001947"/>
    </source>
</evidence>
<evidence type="ECO:0000256" key="12">
    <source>
        <dbReference type="ARBA" id="ARBA00023049"/>
    </source>
</evidence>
<evidence type="ECO:0000256" key="10">
    <source>
        <dbReference type="ARBA" id="ARBA00022833"/>
    </source>
</evidence>
<keyword evidence="7 17" id="KW-0812">Transmembrane</keyword>
<evidence type="ECO:0000256" key="9">
    <source>
        <dbReference type="ARBA" id="ARBA00022801"/>
    </source>
</evidence>
<dbReference type="CDD" id="cd03875">
    <property type="entry name" value="M28_Fxna_like"/>
    <property type="match status" value="1"/>
</dbReference>
<feature type="transmembrane region" description="Helical" evidence="17">
    <location>
        <begin position="689"/>
        <end position="707"/>
    </location>
</feature>
<feature type="transmembrane region" description="Helical" evidence="17">
    <location>
        <begin position="727"/>
        <end position="746"/>
    </location>
</feature>
<keyword evidence="10 15" id="KW-0862">Zinc</keyword>
<dbReference type="InterPro" id="IPR048024">
    <property type="entry name" value="Fxna-like_M28_dom"/>
</dbReference>
<evidence type="ECO:0000256" key="2">
    <source>
        <dbReference type="ARBA" id="ARBA00003273"/>
    </source>
</evidence>
<dbReference type="GO" id="GO:0046872">
    <property type="term" value="F:metal ion binding"/>
    <property type="evidence" value="ECO:0007669"/>
    <property type="project" value="UniProtKB-KW"/>
</dbReference>
<evidence type="ECO:0000313" key="22">
    <source>
        <dbReference type="Proteomes" id="UP000224854"/>
    </source>
</evidence>
<dbReference type="InterPro" id="IPR007484">
    <property type="entry name" value="Peptidase_M28"/>
</dbReference>
<feature type="domain" description="Vacuolar membrane protease transmembrane" evidence="20">
    <location>
        <begin position="459"/>
        <end position="756"/>
    </location>
</feature>
<evidence type="ECO:0000313" key="21">
    <source>
        <dbReference type="EMBL" id="PHH73026.1"/>
    </source>
</evidence>
<dbReference type="Pfam" id="PF22250">
    <property type="entry name" value="PFF1_C"/>
    <property type="match status" value="1"/>
</dbReference>
<evidence type="ECO:0000256" key="4">
    <source>
        <dbReference type="ARBA" id="ARBA00010918"/>
    </source>
</evidence>
<keyword evidence="12" id="KW-0482">Metalloprotease</keyword>
<evidence type="ECO:0000256" key="17">
    <source>
        <dbReference type="SAM" id="Phobius"/>
    </source>
</evidence>
<organism evidence="21 22">
    <name type="scientific">Ophiocordyceps australis</name>
    <dbReference type="NCBI Taxonomy" id="1399860"/>
    <lineage>
        <taxon>Eukaryota</taxon>
        <taxon>Fungi</taxon>
        <taxon>Dikarya</taxon>
        <taxon>Ascomycota</taxon>
        <taxon>Pezizomycotina</taxon>
        <taxon>Sordariomycetes</taxon>
        <taxon>Hypocreomycetidae</taxon>
        <taxon>Hypocreales</taxon>
        <taxon>Ophiocordycipitaceae</taxon>
        <taxon>Ophiocordyceps</taxon>
    </lineage>
</organism>
<dbReference type="InterPro" id="IPR045175">
    <property type="entry name" value="M28_fam"/>
</dbReference>
<comment type="cofactor">
    <cofactor evidence="1">
        <name>Zn(2+)</name>
        <dbReference type="ChEBI" id="CHEBI:29105"/>
    </cofactor>
</comment>
<dbReference type="Gene3D" id="3.40.630.10">
    <property type="entry name" value="Zn peptidases"/>
    <property type="match status" value="1"/>
</dbReference>
<dbReference type="GO" id="GO:0005774">
    <property type="term" value="C:vacuolar membrane"/>
    <property type="evidence" value="ECO:0007669"/>
    <property type="project" value="UniProtKB-SubCell"/>
</dbReference>
<keyword evidence="14" id="KW-0325">Glycoprotein</keyword>
<feature type="transmembrane region" description="Helical" evidence="17">
    <location>
        <begin position="404"/>
        <end position="427"/>
    </location>
</feature>
<evidence type="ECO:0000259" key="19">
    <source>
        <dbReference type="Pfam" id="PF22250"/>
    </source>
</evidence>
<comment type="similarity">
    <text evidence="4 15">Belongs to the peptidase M28 family.</text>
</comment>